<protein>
    <submittedName>
        <fullName evidence="1">Unnamed protein product</fullName>
    </submittedName>
</protein>
<name>A0ACB5T9G1_AMBMO</name>
<comment type="caution">
    <text evidence="1">The sequence shown here is derived from an EMBL/GenBank/DDBJ whole genome shotgun (WGS) entry which is preliminary data.</text>
</comment>
<reference evidence="1" key="1">
    <citation type="submission" date="2023-04" db="EMBL/GenBank/DDBJ databases">
        <title>Ambrosiozyma monospora NBRC 10751.</title>
        <authorList>
            <person name="Ichikawa N."/>
            <person name="Sato H."/>
            <person name="Tonouchi N."/>
        </authorList>
    </citation>
    <scope>NUCLEOTIDE SEQUENCE</scope>
    <source>
        <strain evidence="1">NBRC 10751</strain>
    </source>
</reference>
<dbReference type="EMBL" id="BSXS01004949">
    <property type="protein sequence ID" value="GME83742.1"/>
    <property type="molecule type" value="Genomic_DNA"/>
</dbReference>
<keyword evidence="2" id="KW-1185">Reference proteome</keyword>
<accession>A0ACB5T9G1</accession>
<sequence>MSEVNKLPRNYITSLSRLINIQIKISDAEELHISDYHDIAEDLKEWLSIENESSKKRLTLSLTVSNSFDEDKQVPFIDWASQFISFNNGISEFEIELDCHLVSDLELECDFSEFLTKGLLSSLTLRIDEIVNIDWMNKKWIDTGFADTELTGNGFNDVVVGNEVSEKTNRMSSSLSSGLEDLSLDEWLKNMISLKELIFDNCELSAKSLSHLPESLTRLEFKDVGIVYDPINRAVMLPKRLRELKICIHHKPLIPKFHDQTDELNELNDVQIIIVPCLDQLTPTFRLELERLLDNFYRVLRLDCRMGNTPLELNEQDSLKYFSLLSELPDNFDLSNLPPSLNSYFTFYGQPFVGHFPSCLESLHITMLGCKQSFGVFWKQLISPLKNLSSIKIGFLVDKQIIIDFRKLKLPLHMHTVEMRLFIDTEGSCELMFNQFPDSFIRFHVVFDQMSRNQKRIPIIVEENKKDSEQPIKSVLSVYPSHYFEWITTTLENTQESDGTFDNITSQSSDSDISMDSSDEEYVPDISNDEFQVDPSELEGLNQEQHELNTGSLIDPNTGMPL</sequence>
<proteinExistence type="predicted"/>
<evidence type="ECO:0000313" key="2">
    <source>
        <dbReference type="Proteomes" id="UP001165064"/>
    </source>
</evidence>
<gene>
    <name evidence="1" type="ORF">Amon02_000637000</name>
</gene>
<evidence type="ECO:0000313" key="1">
    <source>
        <dbReference type="EMBL" id="GME83742.1"/>
    </source>
</evidence>
<dbReference type="Proteomes" id="UP001165064">
    <property type="component" value="Unassembled WGS sequence"/>
</dbReference>
<organism evidence="1 2">
    <name type="scientific">Ambrosiozyma monospora</name>
    <name type="common">Yeast</name>
    <name type="synonym">Endomycopsis monosporus</name>
    <dbReference type="NCBI Taxonomy" id="43982"/>
    <lineage>
        <taxon>Eukaryota</taxon>
        <taxon>Fungi</taxon>
        <taxon>Dikarya</taxon>
        <taxon>Ascomycota</taxon>
        <taxon>Saccharomycotina</taxon>
        <taxon>Pichiomycetes</taxon>
        <taxon>Pichiales</taxon>
        <taxon>Pichiaceae</taxon>
        <taxon>Ambrosiozyma</taxon>
    </lineage>
</organism>